<dbReference type="EMBL" id="JACGWN010000007">
    <property type="protein sequence ID" value="KAL0444609.1"/>
    <property type="molecule type" value="Genomic_DNA"/>
</dbReference>
<keyword evidence="4" id="KW-0479">Metal-binding</keyword>
<protein>
    <submittedName>
        <fullName evidence="6">Salicylate carboxymethyltransferase</fullName>
    </submittedName>
</protein>
<dbReference type="InterPro" id="IPR042086">
    <property type="entry name" value="MeTrfase_capping"/>
</dbReference>
<organism evidence="6">
    <name type="scientific">Sesamum latifolium</name>
    <dbReference type="NCBI Taxonomy" id="2727402"/>
    <lineage>
        <taxon>Eukaryota</taxon>
        <taxon>Viridiplantae</taxon>
        <taxon>Streptophyta</taxon>
        <taxon>Embryophyta</taxon>
        <taxon>Tracheophyta</taxon>
        <taxon>Spermatophyta</taxon>
        <taxon>Magnoliopsida</taxon>
        <taxon>eudicotyledons</taxon>
        <taxon>Gunneridae</taxon>
        <taxon>Pentapetalae</taxon>
        <taxon>asterids</taxon>
        <taxon>lamiids</taxon>
        <taxon>Lamiales</taxon>
        <taxon>Pedaliaceae</taxon>
        <taxon>Sesamum</taxon>
    </lineage>
</organism>
<dbReference type="Gene3D" id="3.40.50.150">
    <property type="entry name" value="Vaccinia Virus protein VP39"/>
    <property type="match status" value="1"/>
</dbReference>
<dbReference type="SUPFAM" id="SSF53335">
    <property type="entry name" value="S-adenosyl-L-methionine-dependent methyltransferases"/>
    <property type="match status" value="1"/>
</dbReference>
<keyword evidence="2" id="KW-0489">Methyltransferase</keyword>
<name>A0AAW2WS12_9LAMI</name>
<sequence>MEVRQVLRMKEGLGENSYATNSLLARKVISMSKPMIEEAITELFKKNMVSKTMCIADLGCSAGPNTLFAASEVVRTVSKLCQKLEHLDFQIYLNDLPGNDFNSLFRVFLPRFQSELRQEMRPGSGQCFVYGAPGSFYGRLFAAKSLHFVHSSSSLMWLSKVPGGVEMNKDNIYMASTTPRSVIDAYYEQFQRDLSTFLRCRAEEVVGGGRMVLSMFGRISEEACSVEGSYAWELLAMAIKEMVSEGLIEEHKLHTFHIPQYSPSSAEIAMEIVKEGSFALNTIEAKEIRWAECSDDSSSSNYAYYMAKCMRSVAEPLLVEQFGEVVIDELFEKYKRILSQRLYHEDDNKSVIVVVSMTRRD</sequence>
<dbReference type="Pfam" id="PF03492">
    <property type="entry name" value="Methyltransf_7"/>
    <property type="match status" value="1"/>
</dbReference>
<evidence type="ECO:0000256" key="4">
    <source>
        <dbReference type="ARBA" id="ARBA00022723"/>
    </source>
</evidence>
<comment type="caution">
    <text evidence="6">The sequence shown here is derived from an EMBL/GenBank/DDBJ whole genome shotgun (WGS) entry which is preliminary data.</text>
</comment>
<evidence type="ECO:0000313" key="6">
    <source>
        <dbReference type="EMBL" id="KAL0444609.1"/>
    </source>
</evidence>
<accession>A0AAW2WS12</accession>
<evidence type="ECO:0000256" key="1">
    <source>
        <dbReference type="ARBA" id="ARBA00007967"/>
    </source>
</evidence>
<evidence type="ECO:0000256" key="5">
    <source>
        <dbReference type="ARBA" id="ARBA00022842"/>
    </source>
</evidence>
<dbReference type="AlphaFoldDB" id="A0AAW2WS12"/>
<dbReference type="PANTHER" id="PTHR31009">
    <property type="entry name" value="S-ADENOSYL-L-METHIONINE:CARBOXYL METHYLTRANSFERASE FAMILY PROTEIN"/>
    <property type="match status" value="1"/>
</dbReference>
<evidence type="ECO:0000256" key="2">
    <source>
        <dbReference type="ARBA" id="ARBA00022603"/>
    </source>
</evidence>
<dbReference type="InterPro" id="IPR029063">
    <property type="entry name" value="SAM-dependent_MTases_sf"/>
</dbReference>
<reference evidence="6" key="1">
    <citation type="submission" date="2020-06" db="EMBL/GenBank/DDBJ databases">
        <authorList>
            <person name="Li T."/>
            <person name="Hu X."/>
            <person name="Zhang T."/>
            <person name="Song X."/>
            <person name="Zhang H."/>
            <person name="Dai N."/>
            <person name="Sheng W."/>
            <person name="Hou X."/>
            <person name="Wei L."/>
        </authorList>
    </citation>
    <scope>NUCLEOTIDE SEQUENCE</scope>
    <source>
        <strain evidence="6">KEN1</strain>
        <tissue evidence="6">Leaf</tissue>
    </source>
</reference>
<dbReference type="GO" id="GO:0046872">
    <property type="term" value="F:metal ion binding"/>
    <property type="evidence" value="ECO:0007669"/>
    <property type="project" value="UniProtKB-KW"/>
</dbReference>
<proteinExistence type="inferred from homology"/>
<dbReference type="InterPro" id="IPR005299">
    <property type="entry name" value="MeTrfase_7"/>
</dbReference>
<keyword evidence="5" id="KW-0460">Magnesium</keyword>
<comment type="similarity">
    <text evidence="1">Belongs to the methyltransferase superfamily. Type-7 methyltransferase family.</text>
</comment>
<evidence type="ECO:0000256" key="3">
    <source>
        <dbReference type="ARBA" id="ARBA00022679"/>
    </source>
</evidence>
<reference evidence="6" key="2">
    <citation type="journal article" date="2024" name="Plant">
        <title>Genomic evolution and insights into agronomic trait innovations of Sesamum species.</title>
        <authorList>
            <person name="Miao H."/>
            <person name="Wang L."/>
            <person name="Qu L."/>
            <person name="Liu H."/>
            <person name="Sun Y."/>
            <person name="Le M."/>
            <person name="Wang Q."/>
            <person name="Wei S."/>
            <person name="Zheng Y."/>
            <person name="Lin W."/>
            <person name="Duan Y."/>
            <person name="Cao H."/>
            <person name="Xiong S."/>
            <person name="Wang X."/>
            <person name="Wei L."/>
            <person name="Li C."/>
            <person name="Ma Q."/>
            <person name="Ju M."/>
            <person name="Zhao R."/>
            <person name="Li G."/>
            <person name="Mu C."/>
            <person name="Tian Q."/>
            <person name="Mei H."/>
            <person name="Zhang T."/>
            <person name="Gao T."/>
            <person name="Zhang H."/>
        </authorList>
    </citation>
    <scope>NUCLEOTIDE SEQUENCE</scope>
    <source>
        <strain evidence="6">KEN1</strain>
    </source>
</reference>
<keyword evidence="3" id="KW-0808">Transferase</keyword>
<dbReference type="Gene3D" id="1.10.1200.270">
    <property type="entry name" value="Methyltransferase, alpha-helical capping domain"/>
    <property type="match status" value="1"/>
</dbReference>
<gene>
    <name evidence="6" type="ORF">Slati_2183600</name>
</gene>
<dbReference type="GO" id="GO:0032259">
    <property type="term" value="P:methylation"/>
    <property type="evidence" value="ECO:0007669"/>
    <property type="project" value="UniProtKB-KW"/>
</dbReference>
<dbReference type="GO" id="GO:0008168">
    <property type="term" value="F:methyltransferase activity"/>
    <property type="evidence" value="ECO:0007669"/>
    <property type="project" value="UniProtKB-KW"/>
</dbReference>